<keyword evidence="6 9" id="KW-0503">Monooxygenase</keyword>
<evidence type="ECO:0000256" key="1">
    <source>
        <dbReference type="ARBA" id="ARBA00001954"/>
    </source>
</evidence>
<evidence type="ECO:0000256" key="3">
    <source>
        <dbReference type="ARBA" id="ARBA00022723"/>
    </source>
</evidence>
<accession>A0A2M7G133</accession>
<evidence type="ECO:0000256" key="6">
    <source>
        <dbReference type="ARBA" id="ARBA00023033"/>
    </source>
</evidence>
<gene>
    <name evidence="9" type="ORF">COW36_18565</name>
</gene>
<protein>
    <submittedName>
        <fullName evidence="9">Phenylalanine 4-monooxygenase</fullName>
    </submittedName>
</protein>
<dbReference type="PANTHER" id="PTHR11473:SF24">
    <property type="entry name" value="PHENYLALANINE-4-HYDROXYLASE"/>
    <property type="match status" value="1"/>
</dbReference>
<feature type="binding site" evidence="7">
    <location>
        <position position="201"/>
    </location>
    <ligand>
        <name>Fe cation</name>
        <dbReference type="ChEBI" id="CHEBI:24875"/>
    </ligand>
</feature>
<evidence type="ECO:0000313" key="9">
    <source>
        <dbReference type="EMBL" id="PIW15418.1"/>
    </source>
</evidence>
<proteinExistence type="inferred from homology"/>
<dbReference type="PROSITE" id="PS51410">
    <property type="entry name" value="BH4_AAA_HYDROXYL_2"/>
    <property type="match status" value="1"/>
</dbReference>
<evidence type="ECO:0000256" key="7">
    <source>
        <dbReference type="PIRSR" id="PIRSR601273-2"/>
    </source>
</evidence>
<dbReference type="AlphaFoldDB" id="A0A2M7G133"/>
<dbReference type="InterPro" id="IPR036329">
    <property type="entry name" value="Aro-AA_hydroxylase_C_sf"/>
</dbReference>
<dbReference type="EMBL" id="PFFQ01000053">
    <property type="protein sequence ID" value="PIW15418.1"/>
    <property type="molecule type" value="Genomic_DNA"/>
</dbReference>
<dbReference type="PANTHER" id="PTHR11473">
    <property type="entry name" value="AROMATIC AMINO ACID HYDROXYLASE"/>
    <property type="match status" value="1"/>
</dbReference>
<dbReference type="PROSITE" id="PS00367">
    <property type="entry name" value="BH4_AAA_HYDROXYL_1"/>
    <property type="match status" value="1"/>
</dbReference>
<keyword evidence="5 7" id="KW-0408">Iron</keyword>
<dbReference type="Pfam" id="PF00351">
    <property type="entry name" value="Biopterin_H"/>
    <property type="match status" value="1"/>
</dbReference>
<dbReference type="InterPro" id="IPR001273">
    <property type="entry name" value="ArAA_hydroxylase"/>
</dbReference>
<dbReference type="InterPro" id="IPR019774">
    <property type="entry name" value="Aromatic-AA_hydroxylase_C"/>
</dbReference>
<dbReference type="NCBIfam" id="NF008877">
    <property type="entry name" value="PRK11913.1-2"/>
    <property type="match status" value="1"/>
</dbReference>
<comment type="cofactor">
    <cofactor evidence="1 7">
        <name>Fe(2+)</name>
        <dbReference type="ChEBI" id="CHEBI:29033"/>
    </cofactor>
</comment>
<feature type="binding site" evidence="7">
    <location>
        <position position="161"/>
    </location>
    <ligand>
        <name>Fe cation</name>
        <dbReference type="ChEBI" id="CHEBI:24875"/>
    </ligand>
</feature>
<organism evidence="9 10">
    <name type="scientific">bacterium (Candidatus Blackallbacteria) CG17_big_fil_post_rev_8_21_14_2_50_48_46</name>
    <dbReference type="NCBI Taxonomy" id="2014261"/>
    <lineage>
        <taxon>Bacteria</taxon>
        <taxon>Candidatus Blackallbacteria</taxon>
    </lineage>
</organism>
<dbReference type="InterPro" id="IPR036951">
    <property type="entry name" value="ArAA_hydroxylase_sf"/>
</dbReference>
<dbReference type="SUPFAM" id="SSF56534">
    <property type="entry name" value="Aromatic aminoacid monoxygenases, catalytic and oligomerization domains"/>
    <property type="match status" value="1"/>
</dbReference>
<reference evidence="9 10" key="1">
    <citation type="submission" date="2017-09" db="EMBL/GenBank/DDBJ databases">
        <title>Depth-based differentiation of microbial function through sediment-hosted aquifers and enrichment of novel symbionts in the deep terrestrial subsurface.</title>
        <authorList>
            <person name="Probst A.J."/>
            <person name="Ladd B."/>
            <person name="Jarett J.K."/>
            <person name="Geller-Mcgrath D.E."/>
            <person name="Sieber C.M."/>
            <person name="Emerson J.B."/>
            <person name="Anantharaman K."/>
            <person name="Thomas B.C."/>
            <person name="Malmstrom R."/>
            <person name="Stieglmeier M."/>
            <person name="Klingl A."/>
            <person name="Woyke T."/>
            <person name="Ryan C.M."/>
            <person name="Banfield J.F."/>
        </authorList>
    </citation>
    <scope>NUCLEOTIDE SEQUENCE [LARGE SCALE GENOMIC DNA]</scope>
    <source>
        <strain evidence="9">CG17_big_fil_post_rev_8_21_14_2_50_48_46</strain>
    </source>
</reference>
<keyword evidence="4" id="KW-0560">Oxidoreductase</keyword>
<evidence type="ECO:0000256" key="2">
    <source>
        <dbReference type="ARBA" id="ARBA00009712"/>
    </source>
</evidence>
<dbReference type="CDD" id="cd00361">
    <property type="entry name" value="arom_aa_hydroxylase"/>
    <property type="match status" value="1"/>
</dbReference>
<dbReference type="GO" id="GO:0004505">
    <property type="term" value="F:phenylalanine 4-monooxygenase activity"/>
    <property type="evidence" value="ECO:0007669"/>
    <property type="project" value="UniProtKB-ARBA"/>
</dbReference>
<comment type="caution">
    <text evidence="9">The sequence shown here is derived from an EMBL/GenBank/DDBJ whole genome shotgun (WGS) entry which is preliminary data.</text>
</comment>
<evidence type="ECO:0000256" key="5">
    <source>
        <dbReference type="ARBA" id="ARBA00023004"/>
    </source>
</evidence>
<dbReference type="GO" id="GO:0005506">
    <property type="term" value="F:iron ion binding"/>
    <property type="evidence" value="ECO:0007669"/>
    <property type="project" value="InterPro"/>
</dbReference>
<dbReference type="PRINTS" id="PR00372">
    <property type="entry name" value="FYWHYDRXLASE"/>
</dbReference>
<comment type="similarity">
    <text evidence="2">Belongs to the biopterin-dependent aromatic amino acid hydroxylase family.</text>
</comment>
<dbReference type="Proteomes" id="UP000231019">
    <property type="component" value="Unassembled WGS sequence"/>
</dbReference>
<dbReference type="InterPro" id="IPR018301">
    <property type="entry name" value="ArAA_hydroxylase_Fe/CU_BS"/>
</dbReference>
<feature type="domain" description="Biopterin-dependent aromatic amino acid hydroxylase family profile" evidence="8">
    <location>
        <begin position="1"/>
        <end position="281"/>
    </location>
</feature>
<name>A0A2M7G133_9BACT</name>
<dbReference type="Gene3D" id="1.10.800.10">
    <property type="entry name" value="Aromatic amino acid hydroxylase"/>
    <property type="match status" value="1"/>
</dbReference>
<evidence type="ECO:0000256" key="4">
    <source>
        <dbReference type="ARBA" id="ARBA00023002"/>
    </source>
</evidence>
<feature type="binding site" evidence="7">
    <location>
        <position position="156"/>
    </location>
    <ligand>
        <name>Fe cation</name>
        <dbReference type="ChEBI" id="CHEBI:24875"/>
    </ligand>
</feature>
<keyword evidence="3 7" id="KW-0479">Metal-binding</keyword>
<evidence type="ECO:0000259" key="8">
    <source>
        <dbReference type="PROSITE" id="PS51410"/>
    </source>
</evidence>
<sequence>MSDPGAALSEGDFQAPEQLSAYERAGLEGKDPRCIPIKIDSPLPIGDEIEVPSYTPDQQAVWQYLLQRQLEILPGRACQAFLKGLEALKLPPDRIPSLPELSKTLEATTQWRVARTPGLLHEQDFFELLAQRVFPSTDYIRERHELDYTPAPDLFHDIFGHLPMITEPDFADFYQRYGQASLKATGLKRRQLESFHWFTVEFGLVREKGEPRIYGNGIVSSYKETFHALGHEVKLLPFDPEVMGDHPYEVWHLQPVLFVVDSFEALKEGFENWAGGKLGLL</sequence>
<evidence type="ECO:0000313" key="10">
    <source>
        <dbReference type="Proteomes" id="UP000231019"/>
    </source>
</evidence>